<evidence type="ECO:0000256" key="1">
    <source>
        <dbReference type="SAM" id="MobiDB-lite"/>
    </source>
</evidence>
<comment type="caution">
    <text evidence="2">The sequence shown here is derived from an EMBL/GenBank/DDBJ whole genome shotgun (WGS) entry which is preliminary data.</text>
</comment>
<dbReference type="AlphaFoldDB" id="A0AAE0M5L6"/>
<feature type="region of interest" description="Disordered" evidence="1">
    <location>
        <begin position="1107"/>
        <end position="1126"/>
    </location>
</feature>
<feature type="region of interest" description="Disordered" evidence="1">
    <location>
        <begin position="156"/>
        <end position="185"/>
    </location>
</feature>
<evidence type="ECO:0000313" key="2">
    <source>
        <dbReference type="EMBL" id="KAK3318724.1"/>
    </source>
</evidence>
<name>A0AAE0M5L6_9PEZI</name>
<keyword evidence="3" id="KW-1185">Reference proteome</keyword>
<sequence>MPLTTASQLVSRTRSRAASLGALGSPGAAAATVVICHRQQQMRAFRFGRIWSSHVDPELREVCRRHRHLRHKYVENLNRRLSWDQHPLADDARSALKRVVKGYWYPETANRIRGARYVNMDASPKTPDNPDGVRPGQNIEDAERAPVEDFLFGHQAHHNARRSDKGQSLFSKSKKGRRGQKHGVRLSEPDVEYTIDPITNRKVFQAPLDNAFSTTEAGVEIPVKSFKSYRSQFAPFSPPLEDTQSPIFYDGPPPEAELKKYDQVKIDTAPWDEPSRVSGQSESSVRIEPVSDILDALTWKHNSVFWHHGDGITQASGTSAATSWTLDAGNPEYKDLDKYKPVVDAVSPALNEETTQMYKDLDKYKPVVDEVSPALVGETTQKYEDLDKYNAVRHQEPDGKAPEEAPVQEYRDLDRYGAVKSHEPDGKYKAREDSATEKYEDLDKYGVVNMPDVDGKHIMREAPVVPQYGDLDKYGAVKSHEPDGKYKVQEDTAGSQYDDLHEYGAVKSHEPDGKYKADVEAQVESEVDATELSKYQPFRSHEPDGKYAASYVEPSYDAEELARYAPFRSHEPDGKYAASYVQPAEDRVESARYQAFRSHEPDGKYAASYAEPSEDRVESARYQAYRSHEPDGKYSVNYEKEPRCGSTELGTYGAFRSHEPDGIYARDYTTSASQSSELGKYRAFLSHEPDGKYAAGKESNTELPDLGNHEAFGYEDAETKIPPTVYEGSEEVAELEKYKAVLHNEPDGKPVWQVDEDNYDPAELRRYKDVRWNEPDGKPAQEQPASDINSEELSQYRKLQELLMVRSATELPVEDAVASANSASQQSKGLTGNYVQDFPEEFAKKWTAGPDSPLLPTDLETASAQESQGQNVLKHVFVKPPNALQPALDRHQNPGRSLAGKAGTVDSFSKEPQGLETAYVEECGERVPVYAATYGPANSDLESTPQTLTPSEAASLEPTVYKILVHDPTMQSIEIAETTSIVHDNAAPMTPADVLLRISNPAKFFPHFAPLQAQGYEIVSGGGDVLIFRKVRGAVADQAAMKSTAVDTVIPAPTVAAVNPIDMTGSRIVDYNVAAGRFASPTGFVNYDLPPPPPRFVSNIDVRREEPVFSGSKEQAKDERTSRDKTKSLPKRLVVGAAWVAGVSYSLAVVGDYFKTGGVDRKGPKGRL</sequence>
<reference evidence="2" key="2">
    <citation type="submission" date="2023-06" db="EMBL/GenBank/DDBJ databases">
        <authorList>
            <consortium name="Lawrence Berkeley National Laboratory"/>
            <person name="Haridas S."/>
            <person name="Hensen N."/>
            <person name="Bonometti L."/>
            <person name="Westerberg I."/>
            <person name="Brannstrom I.O."/>
            <person name="Guillou S."/>
            <person name="Cros-Aarteil S."/>
            <person name="Calhoun S."/>
            <person name="Kuo A."/>
            <person name="Mondo S."/>
            <person name="Pangilinan J."/>
            <person name="Riley R."/>
            <person name="Labutti K."/>
            <person name="Andreopoulos B."/>
            <person name="Lipzen A."/>
            <person name="Chen C."/>
            <person name="Yanf M."/>
            <person name="Daum C."/>
            <person name="Ng V."/>
            <person name="Clum A."/>
            <person name="Steindorff A."/>
            <person name="Ohm R."/>
            <person name="Martin F."/>
            <person name="Silar P."/>
            <person name="Natvig D."/>
            <person name="Lalanne C."/>
            <person name="Gautier V."/>
            <person name="Ament-Velasquez S.L."/>
            <person name="Kruys A."/>
            <person name="Hutchinson M.I."/>
            <person name="Powell A.J."/>
            <person name="Barry K."/>
            <person name="Miller A.N."/>
            <person name="Grigoriev I.V."/>
            <person name="Debuchy R."/>
            <person name="Gladieux P."/>
            <person name="Thoren M.H."/>
            <person name="Johannesson H."/>
        </authorList>
    </citation>
    <scope>NUCLEOTIDE SEQUENCE</scope>
    <source>
        <strain evidence="2">CBS 118394</strain>
    </source>
</reference>
<reference evidence="2" key="1">
    <citation type="journal article" date="2023" name="Mol. Phylogenet. Evol.">
        <title>Genome-scale phylogeny and comparative genomics of the fungal order Sordariales.</title>
        <authorList>
            <person name="Hensen N."/>
            <person name="Bonometti L."/>
            <person name="Westerberg I."/>
            <person name="Brannstrom I.O."/>
            <person name="Guillou S."/>
            <person name="Cros-Aarteil S."/>
            <person name="Calhoun S."/>
            <person name="Haridas S."/>
            <person name="Kuo A."/>
            <person name="Mondo S."/>
            <person name="Pangilinan J."/>
            <person name="Riley R."/>
            <person name="LaButti K."/>
            <person name="Andreopoulos B."/>
            <person name="Lipzen A."/>
            <person name="Chen C."/>
            <person name="Yan M."/>
            <person name="Daum C."/>
            <person name="Ng V."/>
            <person name="Clum A."/>
            <person name="Steindorff A."/>
            <person name="Ohm R.A."/>
            <person name="Martin F."/>
            <person name="Silar P."/>
            <person name="Natvig D.O."/>
            <person name="Lalanne C."/>
            <person name="Gautier V."/>
            <person name="Ament-Velasquez S.L."/>
            <person name="Kruys A."/>
            <person name="Hutchinson M.I."/>
            <person name="Powell A.J."/>
            <person name="Barry K."/>
            <person name="Miller A.N."/>
            <person name="Grigoriev I.V."/>
            <person name="Debuchy R."/>
            <person name="Gladieux P."/>
            <person name="Hiltunen Thoren M."/>
            <person name="Johannesson H."/>
        </authorList>
    </citation>
    <scope>NUCLEOTIDE SEQUENCE</scope>
    <source>
        <strain evidence="2">CBS 118394</strain>
    </source>
</reference>
<organism evidence="2 3">
    <name type="scientific">Apodospora peruviana</name>
    <dbReference type="NCBI Taxonomy" id="516989"/>
    <lineage>
        <taxon>Eukaryota</taxon>
        <taxon>Fungi</taxon>
        <taxon>Dikarya</taxon>
        <taxon>Ascomycota</taxon>
        <taxon>Pezizomycotina</taxon>
        <taxon>Sordariomycetes</taxon>
        <taxon>Sordariomycetidae</taxon>
        <taxon>Sordariales</taxon>
        <taxon>Lasiosphaeriaceae</taxon>
        <taxon>Apodospora</taxon>
    </lineage>
</organism>
<feature type="compositionally biased region" description="Basic and acidic residues" evidence="1">
    <location>
        <begin position="1114"/>
        <end position="1126"/>
    </location>
</feature>
<dbReference type="EMBL" id="JAUEDM010000004">
    <property type="protein sequence ID" value="KAK3318724.1"/>
    <property type="molecule type" value="Genomic_DNA"/>
</dbReference>
<feature type="compositionally biased region" description="Polar residues" evidence="1">
    <location>
        <begin position="783"/>
        <end position="793"/>
    </location>
</feature>
<evidence type="ECO:0000313" key="3">
    <source>
        <dbReference type="Proteomes" id="UP001283341"/>
    </source>
</evidence>
<dbReference type="Proteomes" id="UP001283341">
    <property type="component" value="Unassembled WGS sequence"/>
</dbReference>
<gene>
    <name evidence="2" type="ORF">B0H66DRAFT_248640</name>
</gene>
<protein>
    <submittedName>
        <fullName evidence="2">Uncharacterized protein</fullName>
    </submittedName>
</protein>
<feature type="compositionally biased region" description="Basic and acidic residues" evidence="1">
    <location>
        <begin position="767"/>
        <end position="779"/>
    </location>
</feature>
<accession>A0AAE0M5L6</accession>
<feature type="compositionally biased region" description="Basic residues" evidence="1">
    <location>
        <begin position="172"/>
        <end position="184"/>
    </location>
</feature>
<proteinExistence type="predicted"/>
<feature type="region of interest" description="Disordered" evidence="1">
    <location>
        <begin position="767"/>
        <end position="793"/>
    </location>
</feature>